<gene>
    <name evidence="1" type="ORF">C4B24_01025</name>
</gene>
<evidence type="ECO:0000313" key="1">
    <source>
        <dbReference type="EMBL" id="TCG11719.1"/>
    </source>
</evidence>
<accession>A0A4R0XLX5</accession>
<protein>
    <submittedName>
        <fullName evidence="1">Uncharacterized protein</fullName>
    </submittedName>
</protein>
<proteinExistence type="predicted"/>
<name>A0A4R0XLX5_9MOLU</name>
<dbReference type="Proteomes" id="UP000294192">
    <property type="component" value="Unassembled WGS sequence"/>
</dbReference>
<sequence>MLGIGNRYLVKGLGVLVHIIRQIKKHYYWIKKLIKREYDDNNLVLEYIRNTDLKRKIIYSDHES</sequence>
<dbReference type="AlphaFoldDB" id="A0A4R0XLX5"/>
<evidence type="ECO:0000313" key="2">
    <source>
        <dbReference type="Proteomes" id="UP000294192"/>
    </source>
</evidence>
<organism evidence="1 2">
    <name type="scientific">Mycoplasma marinum</name>
    <dbReference type="NCBI Taxonomy" id="1937190"/>
    <lineage>
        <taxon>Bacteria</taxon>
        <taxon>Bacillati</taxon>
        <taxon>Mycoplasmatota</taxon>
        <taxon>Mollicutes</taxon>
        <taxon>Mycoplasmataceae</taxon>
        <taxon>Mycoplasma</taxon>
    </lineage>
</organism>
<reference evidence="1 2" key="1">
    <citation type="submission" date="2018-02" db="EMBL/GenBank/DDBJ databases">
        <title>Mycoplasma marinum and Mycoplasma todarodis sp. nov., moderately halophilic and psychrotolerant mycoplasmas isolated from cephalopods.</title>
        <authorList>
            <person name="Viver T."/>
        </authorList>
    </citation>
    <scope>NUCLEOTIDE SEQUENCE [LARGE SCALE GENOMIC DNA]</scope>
    <source>
        <strain evidence="1 2">PE</strain>
    </source>
</reference>
<keyword evidence="2" id="KW-1185">Reference proteome</keyword>
<comment type="caution">
    <text evidence="1">The sequence shown here is derived from an EMBL/GenBank/DDBJ whole genome shotgun (WGS) entry which is preliminary data.</text>
</comment>
<dbReference type="EMBL" id="PSZO01000003">
    <property type="protein sequence ID" value="TCG11719.1"/>
    <property type="molecule type" value="Genomic_DNA"/>
</dbReference>